<protein>
    <recommendedName>
        <fullName evidence="1">SCP domain-containing protein</fullName>
    </recommendedName>
</protein>
<dbReference type="STRING" id="29170.A0A368GI17"/>
<organism evidence="2 3">
    <name type="scientific">Ancylostoma caninum</name>
    <name type="common">Dog hookworm</name>
    <dbReference type="NCBI Taxonomy" id="29170"/>
    <lineage>
        <taxon>Eukaryota</taxon>
        <taxon>Metazoa</taxon>
        <taxon>Ecdysozoa</taxon>
        <taxon>Nematoda</taxon>
        <taxon>Chromadorea</taxon>
        <taxon>Rhabditida</taxon>
        <taxon>Rhabditina</taxon>
        <taxon>Rhabditomorpha</taxon>
        <taxon>Strongyloidea</taxon>
        <taxon>Ancylostomatidae</taxon>
        <taxon>Ancylostomatinae</taxon>
        <taxon>Ancylostoma</taxon>
    </lineage>
</organism>
<accession>A0A368GI17</accession>
<dbReference type="InterPro" id="IPR035940">
    <property type="entry name" value="CAP_sf"/>
</dbReference>
<dbReference type="OrthoDB" id="414826at2759"/>
<name>A0A368GI17_ANCCA</name>
<comment type="caution">
    <text evidence="2">The sequence shown here is derived from an EMBL/GenBank/DDBJ whole genome shotgun (WGS) entry which is preliminary data.</text>
</comment>
<reference evidence="2 3" key="1">
    <citation type="submission" date="2014-10" db="EMBL/GenBank/DDBJ databases">
        <title>Draft genome of the hookworm Ancylostoma caninum.</title>
        <authorList>
            <person name="Mitreva M."/>
        </authorList>
    </citation>
    <scope>NUCLEOTIDE SEQUENCE [LARGE SCALE GENOMIC DNA]</scope>
    <source>
        <strain evidence="2 3">Baltimore</strain>
    </source>
</reference>
<dbReference type="EMBL" id="JOJR01000140">
    <property type="protein sequence ID" value="RCN44031.1"/>
    <property type="molecule type" value="Genomic_DNA"/>
</dbReference>
<proteinExistence type="predicted"/>
<keyword evidence="3" id="KW-1185">Reference proteome</keyword>
<evidence type="ECO:0000313" key="3">
    <source>
        <dbReference type="Proteomes" id="UP000252519"/>
    </source>
</evidence>
<dbReference type="AlphaFoldDB" id="A0A368GI17"/>
<dbReference type="SMART" id="SM00198">
    <property type="entry name" value="SCP"/>
    <property type="match status" value="1"/>
</dbReference>
<dbReference type="Proteomes" id="UP000252519">
    <property type="component" value="Unassembled WGS sequence"/>
</dbReference>
<dbReference type="Gene3D" id="3.40.33.10">
    <property type="entry name" value="CAP"/>
    <property type="match status" value="2"/>
</dbReference>
<dbReference type="Pfam" id="PF00188">
    <property type="entry name" value="CAP"/>
    <property type="match status" value="1"/>
</dbReference>
<evidence type="ECO:0000259" key="1">
    <source>
        <dbReference type="SMART" id="SM00198"/>
    </source>
</evidence>
<feature type="domain" description="SCP" evidence="1">
    <location>
        <begin position="4"/>
        <end position="105"/>
    </location>
</feature>
<sequence>MTDELRDTALYMHNYYRRLLASGWAKDGQIEYARPAVSMPALVIEEWWKPLETTGIKDNLYKDSMKDTDLQNYVNMAYQGTKAVGCGVQQCEKSGKMLVQCAYATDSPIDDGDPIYTTGKTCSKCNKLAATPKCSPLGGLCVP</sequence>
<evidence type="ECO:0000313" key="2">
    <source>
        <dbReference type="EMBL" id="RCN44031.1"/>
    </source>
</evidence>
<dbReference type="InterPro" id="IPR014044">
    <property type="entry name" value="CAP_dom"/>
</dbReference>
<gene>
    <name evidence="2" type="ORF">ANCCAN_09976</name>
</gene>
<dbReference type="SUPFAM" id="SSF55797">
    <property type="entry name" value="PR-1-like"/>
    <property type="match status" value="1"/>
</dbReference>